<dbReference type="InterPro" id="IPR015590">
    <property type="entry name" value="Aldehyde_DH_dom"/>
</dbReference>
<dbReference type="EC" id="1.2.1.88" evidence="2"/>
<evidence type="ECO:0000256" key="4">
    <source>
        <dbReference type="ARBA" id="ARBA00023027"/>
    </source>
</evidence>
<dbReference type="PROSITE" id="PS00687">
    <property type="entry name" value="ALDEHYDE_DEHYDR_GLU"/>
    <property type="match status" value="1"/>
</dbReference>
<reference evidence="9" key="2">
    <citation type="journal article" date="2021" name="Microbiome">
        <title>Successional dynamics and alternative stable states in a saline activated sludge microbial community over 9 years.</title>
        <authorList>
            <person name="Wang Y."/>
            <person name="Ye J."/>
            <person name="Ju F."/>
            <person name="Liu L."/>
            <person name="Boyd J.A."/>
            <person name="Deng Y."/>
            <person name="Parks D.H."/>
            <person name="Jiang X."/>
            <person name="Yin X."/>
            <person name="Woodcroft B.J."/>
            <person name="Tyson G.W."/>
            <person name="Hugenholtz P."/>
            <person name="Polz M.F."/>
            <person name="Zhang T."/>
        </authorList>
    </citation>
    <scope>NUCLEOTIDE SEQUENCE</scope>
    <source>
        <strain evidence="9">HKST-UBA02</strain>
    </source>
</reference>
<dbReference type="InterPro" id="IPR016161">
    <property type="entry name" value="Ald_DH/histidinol_DH"/>
</dbReference>
<comment type="pathway">
    <text evidence="1">Amino-acid degradation; L-proline degradation into L-glutamate; L-glutamate from L-proline: step 2/2.</text>
</comment>
<evidence type="ECO:0000256" key="3">
    <source>
        <dbReference type="ARBA" id="ARBA00023002"/>
    </source>
</evidence>
<dbReference type="GO" id="GO:0004657">
    <property type="term" value="F:proline dehydrogenase activity"/>
    <property type="evidence" value="ECO:0007669"/>
    <property type="project" value="UniProtKB-ARBA"/>
</dbReference>
<dbReference type="Gene3D" id="3.40.309.10">
    <property type="entry name" value="Aldehyde Dehydrogenase, Chain A, domain 2"/>
    <property type="match status" value="1"/>
</dbReference>
<keyword evidence="3 7" id="KW-0560">Oxidoreductase</keyword>
<dbReference type="PANTHER" id="PTHR42862:SF1">
    <property type="entry name" value="DELTA-1-PYRROLINE-5-CARBOXYLATE DEHYDROGENASE 2, ISOFORM A-RELATED"/>
    <property type="match status" value="1"/>
</dbReference>
<protein>
    <recommendedName>
        <fullName evidence="2">L-glutamate gamma-semialdehyde dehydrogenase</fullName>
        <ecNumber evidence="2">1.2.1.88</ecNumber>
    </recommendedName>
</protein>
<reference evidence="9" key="1">
    <citation type="submission" date="2020-04" db="EMBL/GenBank/DDBJ databases">
        <authorList>
            <person name="Zhang T."/>
        </authorList>
    </citation>
    <scope>NUCLEOTIDE SEQUENCE</scope>
    <source>
        <strain evidence="9">HKST-UBA02</strain>
    </source>
</reference>
<dbReference type="InterPro" id="IPR050485">
    <property type="entry name" value="Proline_metab_enzyme"/>
</dbReference>
<keyword evidence="4" id="KW-0520">NAD</keyword>
<name>A0A956NBR5_UNCEI</name>
<evidence type="ECO:0000256" key="6">
    <source>
        <dbReference type="PROSITE-ProRule" id="PRU10007"/>
    </source>
</evidence>
<feature type="active site" evidence="6">
    <location>
        <position position="287"/>
    </location>
</feature>
<evidence type="ECO:0000256" key="1">
    <source>
        <dbReference type="ARBA" id="ARBA00004786"/>
    </source>
</evidence>
<evidence type="ECO:0000256" key="2">
    <source>
        <dbReference type="ARBA" id="ARBA00012884"/>
    </source>
</evidence>
<dbReference type="Pfam" id="PF00171">
    <property type="entry name" value="Aldedh"/>
    <property type="match status" value="1"/>
</dbReference>
<dbReference type="Gene3D" id="3.40.605.10">
    <property type="entry name" value="Aldehyde Dehydrogenase, Chain A, domain 1"/>
    <property type="match status" value="1"/>
</dbReference>
<organism evidence="9 10">
    <name type="scientific">Eiseniibacteriota bacterium</name>
    <dbReference type="NCBI Taxonomy" id="2212470"/>
    <lineage>
        <taxon>Bacteria</taxon>
        <taxon>Candidatus Eiseniibacteriota</taxon>
    </lineage>
</organism>
<dbReference type="InterPro" id="IPR016163">
    <property type="entry name" value="Ald_DH_C"/>
</dbReference>
<comment type="similarity">
    <text evidence="7">Belongs to the aldehyde dehydrogenase family.</text>
</comment>
<comment type="catalytic activity">
    <reaction evidence="5">
        <text>L-glutamate 5-semialdehyde + NAD(+) + H2O = L-glutamate + NADH + 2 H(+)</text>
        <dbReference type="Rhea" id="RHEA:30235"/>
        <dbReference type="ChEBI" id="CHEBI:15377"/>
        <dbReference type="ChEBI" id="CHEBI:15378"/>
        <dbReference type="ChEBI" id="CHEBI:29985"/>
        <dbReference type="ChEBI" id="CHEBI:57540"/>
        <dbReference type="ChEBI" id="CHEBI:57945"/>
        <dbReference type="ChEBI" id="CHEBI:58066"/>
        <dbReference type="EC" id="1.2.1.88"/>
    </reaction>
</comment>
<evidence type="ECO:0000256" key="5">
    <source>
        <dbReference type="ARBA" id="ARBA00048142"/>
    </source>
</evidence>
<accession>A0A956NBR5</accession>
<evidence type="ECO:0000313" key="9">
    <source>
        <dbReference type="EMBL" id="MCA9756310.1"/>
    </source>
</evidence>
<dbReference type="GO" id="GO:0003842">
    <property type="term" value="F:L-glutamate gamma-semialdehyde dehydrogenase activity"/>
    <property type="evidence" value="ECO:0007669"/>
    <property type="project" value="UniProtKB-EC"/>
</dbReference>
<evidence type="ECO:0000259" key="8">
    <source>
        <dbReference type="Pfam" id="PF00171"/>
    </source>
</evidence>
<dbReference type="SUPFAM" id="SSF53720">
    <property type="entry name" value="ALDH-like"/>
    <property type="match status" value="1"/>
</dbReference>
<evidence type="ECO:0000256" key="7">
    <source>
        <dbReference type="RuleBase" id="RU003345"/>
    </source>
</evidence>
<dbReference type="PANTHER" id="PTHR42862">
    <property type="entry name" value="DELTA-1-PYRROLINE-5-CARBOXYLATE DEHYDROGENASE 1, ISOFORM A-RELATED"/>
    <property type="match status" value="1"/>
</dbReference>
<dbReference type="AlphaFoldDB" id="A0A956NBR5"/>
<dbReference type="Proteomes" id="UP000739538">
    <property type="component" value="Unassembled WGS sequence"/>
</dbReference>
<dbReference type="InterPro" id="IPR029510">
    <property type="entry name" value="Ald_DH_CS_GLU"/>
</dbReference>
<dbReference type="GO" id="GO:0009898">
    <property type="term" value="C:cytoplasmic side of plasma membrane"/>
    <property type="evidence" value="ECO:0007669"/>
    <property type="project" value="TreeGrafter"/>
</dbReference>
<evidence type="ECO:0000313" key="10">
    <source>
        <dbReference type="Proteomes" id="UP000739538"/>
    </source>
</evidence>
<dbReference type="PROSITE" id="PS00070">
    <property type="entry name" value="ALDEHYDE_DEHYDR_CYS"/>
    <property type="match status" value="1"/>
</dbReference>
<dbReference type="EMBL" id="JAGQHS010000049">
    <property type="protein sequence ID" value="MCA9756310.1"/>
    <property type="molecule type" value="Genomic_DNA"/>
</dbReference>
<feature type="domain" description="Aldehyde dehydrogenase" evidence="8">
    <location>
        <begin position="51"/>
        <end position="512"/>
    </location>
</feature>
<sequence>MTLSIPKPQNQALIDYRGNDTDWGAFQDGLKGIPKGMDVPMIIGGEEVFSSDKIESIDPSTGEVFCTGQKGTAEHADQAIKAAMAAKEAWAALSIEARVQKFRDLEWLLHQRRHEICAVTAHECGYNAPEVSGGWAEMIDFVRFNPYFYMELADLKLGDGNWETNQMQLRPLKGVTCAITPFNFPIAIGYNLPTVMALCGNTVVWKPSSDAPMTSWMLMRAIRDAGFPPGVINMITGPGSAMMPPVLRNPELTAVNFTGSFDTAKSIAGDLFDKKAPRPHFPRFIAETGGKDFLVIDKDCDVWDVASCIIAGAFGRSGQKCSANSLVLPHEKIWPDLKAAVVEQMKAWKVKNPLERDSDMGPVINKGSYDKISGFVDRGKKDPNVALIHGGEHSSDKGYWIQPTFFEVKGDEHELLAVEIFGPVTAFRPVKDADHARRILDNHPYRLTGAIWSHDESWLAKNVPVFSQYAGNFYVNRKTTGAIVDQQPFGGDGASGTNYKAGGAWYLLQFVSQGTITRRHARSLPDSGIWGWNRG</sequence>
<dbReference type="GO" id="GO:0010133">
    <property type="term" value="P:L-proline catabolic process to L-glutamate"/>
    <property type="evidence" value="ECO:0007669"/>
    <property type="project" value="TreeGrafter"/>
</dbReference>
<comment type="caution">
    <text evidence="9">The sequence shown here is derived from an EMBL/GenBank/DDBJ whole genome shotgun (WGS) entry which is preliminary data.</text>
</comment>
<dbReference type="FunFam" id="3.40.309.10:FF:000005">
    <property type="entry name" value="1-pyrroline-5-carboxylate dehydrogenase 1"/>
    <property type="match status" value="1"/>
</dbReference>
<dbReference type="InterPro" id="IPR016162">
    <property type="entry name" value="Ald_DH_N"/>
</dbReference>
<gene>
    <name evidence="9" type="ORF">KDA27_10960</name>
</gene>
<dbReference type="InterPro" id="IPR016160">
    <property type="entry name" value="Ald_DH_CS_CYS"/>
</dbReference>
<proteinExistence type="inferred from homology"/>